<protein>
    <recommendedName>
        <fullName evidence="3">Phorbol-ester/DAG-type domain-containing protein</fullName>
    </recommendedName>
</protein>
<dbReference type="PROSITE" id="PS50081">
    <property type="entry name" value="ZF_DAG_PE_2"/>
    <property type="match status" value="1"/>
</dbReference>
<evidence type="ECO:0000259" key="3">
    <source>
        <dbReference type="PROSITE" id="PS50081"/>
    </source>
</evidence>
<comment type="caution">
    <text evidence="4">The sequence shown here is derived from an EMBL/GenBank/DDBJ whole genome shotgun (WGS) entry which is preliminary data.</text>
</comment>
<reference evidence="5" key="1">
    <citation type="submission" date="2024-06" db="EMBL/GenBank/DDBJ databases">
        <title>Multi-omics analyses provide insights into the biosynthesis of the anticancer antibiotic pleurotin in Hohenbuehelia grisea.</title>
        <authorList>
            <person name="Weaver J.A."/>
            <person name="Alberti F."/>
        </authorList>
    </citation>
    <scope>NUCLEOTIDE SEQUENCE [LARGE SCALE GENOMIC DNA]</scope>
    <source>
        <strain evidence="5">T-177</strain>
    </source>
</reference>
<feature type="domain" description="Phorbol-ester/DAG-type" evidence="3">
    <location>
        <begin position="133"/>
        <end position="180"/>
    </location>
</feature>
<dbReference type="SUPFAM" id="SSF57889">
    <property type="entry name" value="Cysteine-rich domain"/>
    <property type="match status" value="1"/>
</dbReference>
<keyword evidence="5" id="KW-1185">Reference proteome</keyword>
<gene>
    <name evidence="4" type="ORF">HGRIS_000925</name>
</gene>
<organism evidence="4 5">
    <name type="scientific">Hohenbuehelia grisea</name>
    <dbReference type="NCBI Taxonomy" id="104357"/>
    <lineage>
        <taxon>Eukaryota</taxon>
        <taxon>Fungi</taxon>
        <taxon>Dikarya</taxon>
        <taxon>Basidiomycota</taxon>
        <taxon>Agaricomycotina</taxon>
        <taxon>Agaricomycetes</taxon>
        <taxon>Agaricomycetidae</taxon>
        <taxon>Agaricales</taxon>
        <taxon>Pleurotineae</taxon>
        <taxon>Pleurotaceae</taxon>
        <taxon>Hohenbuehelia</taxon>
    </lineage>
</organism>
<proteinExistence type="predicted"/>
<accession>A0ABR3IQ66</accession>
<dbReference type="EMBL" id="JASNQZ010000018">
    <property type="protein sequence ID" value="KAL0945433.1"/>
    <property type="molecule type" value="Genomic_DNA"/>
</dbReference>
<dbReference type="InterPro" id="IPR046349">
    <property type="entry name" value="C1-like_sf"/>
</dbReference>
<dbReference type="CDD" id="cd00029">
    <property type="entry name" value="C1"/>
    <property type="match status" value="1"/>
</dbReference>
<keyword evidence="1" id="KW-0479">Metal-binding</keyword>
<evidence type="ECO:0000256" key="1">
    <source>
        <dbReference type="ARBA" id="ARBA00022723"/>
    </source>
</evidence>
<name>A0ABR3IQ66_9AGAR</name>
<dbReference type="SMART" id="SM00109">
    <property type="entry name" value="C1"/>
    <property type="match status" value="1"/>
</dbReference>
<evidence type="ECO:0000313" key="5">
    <source>
        <dbReference type="Proteomes" id="UP001556367"/>
    </source>
</evidence>
<evidence type="ECO:0000313" key="4">
    <source>
        <dbReference type="EMBL" id="KAL0945433.1"/>
    </source>
</evidence>
<dbReference type="Gene3D" id="3.30.60.20">
    <property type="match status" value="1"/>
</dbReference>
<keyword evidence="2" id="KW-0862">Zinc</keyword>
<dbReference type="InterPro" id="IPR002219">
    <property type="entry name" value="PKC_DAG/PE"/>
</dbReference>
<evidence type="ECO:0000256" key="2">
    <source>
        <dbReference type="ARBA" id="ARBA00022833"/>
    </source>
</evidence>
<sequence>MQLGWSWGTDRLKCPRCKHSNRGSIGCEPMWSMWIECARCSGIFRAGVESDGHLLAGQTSDLDSRIGHVSAAAVPPVDNGRSERLIDEARLFRRIFAILARPAALQQSRGIKSRPSQRQQDISEPVPSVNEKTHLFRKTTFSKAITCRVFLEKVKSRAVLCENCSLVAHAKCATHAAPTCDLRAMLLSLSSQISPLPPIVGDSTMSSIPAPQNNRPFHQLRLPKISEHQHAHNILSPHNTVPSRPLFKANDLVQNPLGLGRAPHQRLGRLNPRDPQRASNVAYVRRSEYTAQAFRRSESNATVFARDHQPLGATEDPMRRTERWQRIQQGIRRSESAKVQAEPELSTEDKFQTIGRAGARHLRTLSRKYETAGIS</sequence>
<dbReference type="Proteomes" id="UP001556367">
    <property type="component" value="Unassembled WGS sequence"/>
</dbReference>